<sequence>MTSFRNHTTGSVTTNNKSIQLYFGVKFSRAPQNPLRNAREYVAFCDSGVVVVFPTDRLPAFPLEITPPEEFDVLETTL</sequence>
<reference evidence="2" key="1">
    <citation type="submission" date="2016-10" db="EMBL/GenBank/DDBJ databases">
        <authorList>
            <person name="Varghese N."/>
            <person name="Submissions S."/>
        </authorList>
    </citation>
    <scope>NUCLEOTIDE SEQUENCE [LARGE SCALE GENOMIC DNA]</scope>
    <source>
        <strain evidence="2">B4,CECT 8067,JCM 17497</strain>
    </source>
</reference>
<dbReference type="OrthoDB" id="204844at2157"/>
<proteinExistence type="predicted"/>
<name>A0A1G9H857_9EURY</name>
<dbReference type="RefSeq" id="WP_090312413.1">
    <property type="nucleotide sequence ID" value="NZ_FNFE01000011.1"/>
</dbReference>
<evidence type="ECO:0000313" key="1">
    <source>
        <dbReference type="EMBL" id="SDL09062.1"/>
    </source>
</evidence>
<dbReference type="STRING" id="1095776.SAMN04515672_0140"/>
<organism evidence="1 2">
    <name type="scientific">Natronorubrum texcoconense</name>
    <dbReference type="NCBI Taxonomy" id="1095776"/>
    <lineage>
        <taxon>Archaea</taxon>
        <taxon>Methanobacteriati</taxon>
        <taxon>Methanobacteriota</taxon>
        <taxon>Stenosarchaea group</taxon>
        <taxon>Halobacteria</taxon>
        <taxon>Halobacteriales</taxon>
        <taxon>Natrialbaceae</taxon>
        <taxon>Natronorubrum</taxon>
    </lineage>
</organism>
<accession>A0A1G9H857</accession>
<evidence type="ECO:0000313" key="2">
    <source>
        <dbReference type="Proteomes" id="UP000198882"/>
    </source>
</evidence>
<dbReference type="Proteomes" id="UP000198882">
    <property type="component" value="Unassembled WGS sequence"/>
</dbReference>
<gene>
    <name evidence="1" type="ORF">SAMN04515672_0140</name>
</gene>
<protein>
    <submittedName>
        <fullName evidence="1">Uncharacterized protein</fullName>
    </submittedName>
</protein>
<dbReference type="AlphaFoldDB" id="A0A1G9H857"/>
<dbReference type="EMBL" id="FNFE01000011">
    <property type="protein sequence ID" value="SDL09062.1"/>
    <property type="molecule type" value="Genomic_DNA"/>
</dbReference>
<keyword evidence="2" id="KW-1185">Reference proteome</keyword>